<feature type="compositionally biased region" description="Basic residues" evidence="1">
    <location>
        <begin position="1"/>
        <end position="22"/>
    </location>
</feature>
<gene>
    <name evidence="2" type="ORF">EYF80_027789</name>
</gene>
<accession>A0A4Z2HAN8</accession>
<dbReference type="AlphaFoldDB" id="A0A4Z2HAN8"/>
<evidence type="ECO:0000313" key="3">
    <source>
        <dbReference type="Proteomes" id="UP000314294"/>
    </source>
</evidence>
<evidence type="ECO:0000313" key="2">
    <source>
        <dbReference type="EMBL" id="TNN61954.1"/>
    </source>
</evidence>
<evidence type="ECO:0000256" key="1">
    <source>
        <dbReference type="SAM" id="MobiDB-lite"/>
    </source>
</evidence>
<reference evidence="2 3" key="1">
    <citation type="submission" date="2019-03" db="EMBL/GenBank/DDBJ databases">
        <title>First draft genome of Liparis tanakae, snailfish: a comprehensive survey of snailfish specific genes.</title>
        <authorList>
            <person name="Kim W."/>
            <person name="Song I."/>
            <person name="Jeong J.-H."/>
            <person name="Kim D."/>
            <person name="Kim S."/>
            <person name="Ryu S."/>
            <person name="Song J.Y."/>
            <person name="Lee S.K."/>
        </authorList>
    </citation>
    <scope>NUCLEOTIDE SEQUENCE [LARGE SCALE GENOMIC DNA]</scope>
    <source>
        <tissue evidence="2">Muscle</tissue>
    </source>
</reference>
<protein>
    <submittedName>
        <fullName evidence="2">Uncharacterized protein</fullName>
    </submittedName>
</protein>
<organism evidence="2 3">
    <name type="scientific">Liparis tanakae</name>
    <name type="common">Tanaka's snailfish</name>
    <dbReference type="NCBI Taxonomy" id="230148"/>
    <lineage>
        <taxon>Eukaryota</taxon>
        <taxon>Metazoa</taxon>
        <taxon>Chordata</taxon>
        <taxon>Craniata</taxon>
        <taxon>Vertebrata</taxon>
        <taxon>Euteleostomi</taxon>
        <taxon>Actinopterygii</taxon>
        <taxon>Neopterygii</taxon>
        <taxon>Teleostei</taxon>
        <taxon>Neoteleostei</taxon>
        <taxon>Acanthomorphata</taxon>
        <taxon>Eupercaria</taxon>
        <taxon>Perciformes</taxon>
        <taxon>Cottioidei</taxon>
        <taxon>Cottales</taxon>
        <taxon>Liparidae</taxon>
        <taxon>Liparis</taxon>
    </lineage>
</organism>
<feature type="region of interest" description="Disordered" evidence="1">
    <location>
        <begin position="1"/>
        <end position="32"/>
    </location>
</feature>
<keyword evidence="3" id="KW-1185">Reference proteome</keyword>
<dbReference type="Proteomes" id="UP000314294">
    <property type="component" value="Unassembled WGS sequence"/>
</dbReference>
<dbReference type="EMBL" id="SRLO01000304">
    <property type="protein sequence ID" value="TNN61954.1"/>
    <property type="molecule type" value="Genomic_DNA"/>
</dbReference>
<feature type="region of interest" description="Disordered" evidence="1">
    <location>
        <begin position="70"/>
        <end position="102"/>
    </location>
</feature>
<proteinExistence type="predicted"/>
<name>A0A4Z2HAN8_9TELE</name>
<comment type="caution">
    <text evidence="2">The sequence shown here is derived from an EMBL/GenBank/DDBJ whole genome shotgun (WGS) entry which is preliminary data.</text>
</comment>
<sequence>MKRIKKNKKMKKKRKKNKNKNNKNKDTPPVALPEVSASLSDVFTALEIVLVPLCRLSCLCTAKNVFYEATGTHGPDHTKTPGEAANHIKQGQQGRRALLLHH</sequence>